<dbReference type="Pfam" id="PF14698">
    <property type="entry name" value="ASL_C2"/>
    <property type="match status" value="1"/>
</dbReference>
<dbReference type="FunFam" id="1.20.200.10:FF:000015">
    <property type="entry name" value="argininosuccinate lyase isoform X2"/>
    <property type="match status" value="1"/>
</dbReference>
<dbReference type="GeneID" id="93060291"/>
<dbReference type="Gene3D" id="1.10.275.10">
    <property type="entry name" value="Fumarase/aspartase (N-terminal domain)"/>
    <property type="match status" value="1"/>
</dbReference>
<proteinExistence type="inferred from homology"/>
<keyword evidence="7" id="KW-0963">Cytoplasm</keyword>
<keyword evidence="5 7" id="KW-0028">Amino-acid biosynthesis</keyword>
<evidence type="ECO:0000313" key="9">
    <source>
        <dbReference type="Proteomes" id="UP000030475"/>
    </source>
</evidence>
<dbReference type="Pfam" id="PF00206">
    <property type="entry name" value="Lyase_1"/>
    <property type="match status" value="1"/>
</dbReference>
<dbReference type="NCBIfam" id="TIGR00838">
    <property type="entry name" value="argH"/>
    <property type="match status" value="1"/>
</dbReference>
<organism evidence="8 9">
    <name type="scientific">Burkholderia pseudomallei</name>
    <name type="common">Pseudomonas pseudomallei</name>
    <dbReference type="NCBI Taxonomy" id="28450"/>
    <lineage>
        <taxon>Bacteria</taxon>
        <taxon>Pseudomonadati</taxon>
        <taxon>Pseudomonadota</taxon>
        <taxon>Betaproteobacteria</taxon>
        <taxon>Burkholderiales</taxon>
        <taxon>Burkholderiaceae</taxon>
        <taxon>Burkholderia</taxon>
        <taxon>pseudomallei group</taxon>
    </lineage>
</organism>
<keyword evidence="6 7" id="KW-0456">Lyase</keyword>
<dbReference type="PANTHER" id="PTHR43814">
    <property type="entry name" value="ARGININOSUCCINATE LYASE"/>
    <property type="match status" value="1"/>
</dbReference>
<comment type="subcellular location">
    <subcellularLocation>
        <location evidence="7">Cytoplasm</location>
    </subcellularLocation>
</comment>
<dbReference type="GO" id="GO:0004056">
    <property type="term" value="F:argininosuccinate lyase activity"/>
    <property type="evidence" value="ECO:0007669"/>
    <property type="project" value="UniProtKB-UniRule"/>
</dbReference>
<dbReference type="InterPro" id="IPR022761">
    <property type="entry name" value="Fumarate_lyase_N"/>
</dbReference>
<gene>
    <name evidence="7 8" type="primary">argH</name>
    <name evidence="8" type="ORF">Y036_171</name>
</gene>
<evidence type="ECO:0000256" key="6">
    <source>
        <dbReference type="ARBA" id="ARBA00023239"/>
    </source>
</evidence>
<dbReference type="PRINTS" id="PR00149">
    <property type="entry name" value="FUMRATELYASE"/>
</dbReference>
<dbReference type="PRINTS" id="PR00145">
    <property type="entry name" value="ARGSUCLYASE"/>
</dbReference>
<dbReference type="Gene3D" id="1.10.40.30">
    <property type="entry name" value="Fumarase/aspartase (C-terminal domain)"/>
    <property type="match status" value="1"/>
</dbReference>
<evidence type="ECO:0000256" key="4">
    <source>
        <dbReference type="ARBA" id="ARBA00022571"/>
    </source>
</evidence>
<dbReference type="SUPFAM" id="SSF48557">
    <property type="entry name" value="L-aspartase-like"/>
    <property type="match status" value="1"/>
</dbReference>
<dbReference type="OrthoDB" id="9769623at2"/>
<evidence type="ECO:0000256" key="5">
    <source>
        <dbReference type="ARBA" id="ARBA00022605"/>
    </source>
</evidence>
<dbReference type="InterPro" id="IPR024083">
    <property type="entry name" value="Fumarase/histidase_N"/>
</dbReference>
<dbReference type="FunFam" id="1.10.40.30:FF:000001">
    <property type="entry name" value="Argininosuccinate lyase"/>
    <property type="match status" value="1"/>
</dbReference>
<dbReference type="InterPro" id="IPR008948">
    <property type="entry name" value="L-Aspartase-like"/>
</dbReference>
<evidence type="ECO:0000256" key="2">
    <source>
        <dbReference type="ARBA" id="ARBA00004941"/>
    </source>
</evidence>
<keyword evidence="4 7" id="KW-0055">Arginine biosynthesis</keyword>
<dbReference type="AlphaFoldDB" id="A0A069B7N2"/>
<accession>A0A069B7N2</accession>
<dbReference type="CDD" id="cd01359">
    <property type="entry name" value="Argininosuccinate_lyase"/>
    <property type="match status" value="1"/>
</dbReference>
<dbReference type="OMA" id="AGMLWGG"/>
<dbReference type="InterPro" id="IPR029419">
    <property type="entry name" value="Arg_succ_lyase_C"/>
</dbReference>
<dbReference type="GO" id="GO:0042450">
    <property type="term" value="P:L-arginine biosynthetic process via ornithine"/>
    <property type="evidence" value="ECO:0007669"/>
    <property type="project" value="UniProtKB-UniRule"/>
</dbReference>
<dbReference type="GO" id="GO:0005829">
    <property type="term" value="C:cytosol"/>
    <property type="evidence" value="ECO:0007669"/>
    <property type="project" value="TreeGrafter"/>
</dbReference>
<comment type="pathway">
    <text evidence="2 7">Amino-acid biosynthesis; L-arginine biosynthesis; L-arginine from L-ornithine and carbamoyl phosphate: step 3/3.</text>
</comment>
<dbReference type="EMBL" id="JQIM01000010">
    <property type="protein sequence ID" value="KGX06800.1"/>
    <property type="molecule type" value="Genomic_DNA"/>
</dbReference>
<dbReference type="Proteomes" id="UP000030475">
    <property type="component" value="Unassembled WGS sequence"/>
</dbReference>
<evidence type="ECO:0000256" key="1">
    <source>
        <dbReference type="ARBA" id="ARBA00000985"/>
    </source>
</evidence>
<comment type="catalytic activity">
    <reaction evidence="1 7">
        <text>2-(N(omega)-L-arginino)succinate = fumarate + L-arginine</text>
        <dbReference type="Rhea" id="RHEA:24020"/>
        <dbReference type="ChEBI" id="CHEBI:29806"/>
        <dbReference type="ChEBI" id="CHEBI:32682"/>
        <dbReference type="ChEBI" id="CHEBI:57472"/>
        <dbReference type="EC" id="4.3.2.1"/>
    </reaction>
</comment>
<dbReference type="EC" id="4.3.2.1" evidence="3 7"/>
<comment type="caution">
    <text evidence="8">The sequence shown here is derived from an EMBL/GenBank/DDBJ whole genome shotgun (WGS) entry which is preliminary data.</text>
</comment>
<dbReference type="InterPro" id="IPR020557">
    <property type="entry name" value="Fumarate_lyase_CS"/>
</dbReference>
<evidence type="ECO:0000313" key="8">
    <source>
        <dbReference type="EMBL" id="KGX06800.1"/>
    </source>
</evidence>
<evidence type="ECO:0000256" key="7">
    <source>
        <dbReference type="HAMAP-Rule" id="MF_00006"/>
    </source>
</evidence>
<dbReference type="Gene3D" id="1.20.200.10">
    <property type="entry name" value="Fumarase/aspartase (Central domain)"/>
    <property type="match status" value="1"/>
</dbReference>
<evidence type="ECO:0000256" key="3">
    <source>
        <dbReference type="ARBA" id="ARBA00012338"/>
    </source>
</evidence>
<dbReference type="RefSeq" id="WP_004521516.1">
    <property type="nucleotide sequence ID" value="NZ_AP028071.1"/>
</dbReference>
<dbReference type="PROSITE" id="PS00163">
    <property type="entry name" value="FUMARATE_LYASES"/>
    <property type="match status" value="1"/>
</dbReference>
<dbReference type="HAMAP" id="MF_00006">
    <property type="entry name" value="Arg_succ_lyase"/>
    <property type="match status" value="1"/>
</dbReference>
<protein>
    <recommendedName>
        <fullName evidence="3 7">Argininosuccinate lyase</fullName>
        <shortName evidence="7">ASAL</shortName>
        <ecNumber evidence="3 7">4.3.2.1</ecNumber>
    </recommendedName>
    <alternativeName>
        <fullName evidence="7">Arginosuccinase</fullName>
    </alternativeName>
</protein>
<dbReference type="InterPro" id="IPR009049">
    <property type="entry name" value="Argininosuccinate_lyase"/>
</dbReference>
<sequence>MSNPMANPWAGRFSQTMTDSLVAFNTSLPLETRLFEADIDGTAAHVEMLHATGLLETAEHEALARALDEIRAAWRAGEIRLSPALEDIHMNLETLLVDKLGELGKKTHTARSRNDQQASAQRLYFMRSTRELVDAIDALQRAILEHGERHDALVMPSYTHLQRAEFTYYAHWLATYVVMLERDRSRFVDALARADQCPLGACASTGTSLPIDRRRSASRLGFREPTLHSIDSVSDRDYLVEFCSHAANLMIHLSRLSEELISFTSQEFGFIALADGYCTGSSIMPQKKNPDVPELVRGKAASVIGNAMSLMALLKALPLGYNKDLQEDKTAWFAALDNCMSSLAILTELVRTMAPVPDRMRQATLGGHIIATEYANYLVRKGMPFREAHRVVGELVKTADARGVDVSALPQAAFAEASPLFGDDIGRVTVEDMVSRKNSYGSCGDQALGELLAQLRSMLDAHRPGR</sequence>
<reference evidence="8 9" key="1">
    <citation type="submission" date="2014-08" db="EMBL/GenBank/DDBJ databases">
        <authorList>
            <person name="Bunnell A."/>
            <person name="Chain P.S."/>
            <person name="Chertkov O."/>
            <person name="Currie B.J."/>
            <person name="Daligault H.E."/>
            <person name="Davenport K.W."/>
            <person name="Davis C."/>
            <person name="Gleasner C.D."/>
            <person name="Johnson S.L."/>
            <person name="Kaestli M."/>
            <person name="Koren S."/>
            <person name="Kunde Y.A."/>
            <person name="Mayo M."/>
            <person name="McMurry K.K."/>
            <person name="Price E.P."/>
            <person name="Reitenga K.G."/>
            <person name="Robison R."/>
            <person name="Rosovitz M.J."/>
            <person name="Sarovich D.S."/>
            <person name="Teshima H."/>
        </authorList>
    </citation>
    <scope>NUCLEOTIDE SEQUENCE [LARGE SCALE GENOMIC DNA]</scope>
    <source>
        <strain evidence="8 9">MSHR44</strain>
    </source>
</reference>
<dbReference type="InterPro" id="IPR000362">
    <property type="entry name" value="Fumarate_lyase_fam"/>
</dbReference>
<dbReference type="PANTHER" id="PTHR43814:SF1">
    <property type="entry name" value="ARGININOSUCCINATE LYASE"/>
    <property type="match status" value="1"/>
</dbReference>
<comment type="similarity">
    <text evidence="7">Belongs to the lyase 1 family. Argininosuccinate lyase subfamily.</text>
</comment>
<name>A0A069B7N2_BURPE</name>